<reference evidence="3" key="1">
    <citation type="journal article" date="2017" name="Int J Environ Stud">
        <title>Does the Miocene-Pliocene relict legume Oxytropis triphylla form nitrogen-fixing nodules with a combination of bacterial strains?</title>
        <authorList>
            <person name="Safronova V."/>
            <person name="Belimov A."/>
            <person name="Sazanova A."/>
            <person name="Kuznetsova I."/>
            <person name="Popova J."/>
            <person name="Andronov E."/>
            <person name="Verkhozina A."/>
            <person name="Tikhonovich I."/>
        </authorList>
    </citation>
    <scope>NUCLEOTIDE SEQUENCE [LARGE SCALE GENOMIC DNA]</scope>
    <source>
        <strain evidence="3">Tri-38</strain>
    </source>
</reference>
<protein>
    <recommendedName>
        <fullName evidence="1">Amine oxidase domain-containing protein</fullName>
    </recommendedName>
</protein>
<gene>
    <name evidence="2" type="ORF">B5P45_08465</name>
</gene>
<organism evidence="2 3">
    <name type="scientific">Phyllobacterium zundukense</name>
    <dbReference type="NCBI Taxonomy" id="1867719"/>
    <lineage>
        <taxon>Bacteria</taxon>
        <taxon>Pseudomonadati</taxon>
        <taxon>Pseudomonadota</taxon>
        <taxon>Alphaproteobacteria</taxon>
        <taxon>Hyphomicrobiales</taxon>
        <taxon>Phyllobacteriaceae</taxon>
        <taxon>Phyllobacterium</taxon>
    </lineage>
</organism>
<dbReference type="GO" id="GO:0016491">
    <property type="term" value="F:oxidoreductase activity"/>
    <property type="evidence" value="ECO:0007669"/>
    <property type="project" value="InterPro"/>
</dbReference>
<name>A0A2N9W0L2_9HYPH</name>
<evidence type="ECO:0000259" key="1">
    <source>
        <dbReference type="Pfam" id="PF01593"/>
    </source>
</evidence>
<proteinExistence type="predicted"/>
<dbReference type="Gene3D" id="3.50.50.60">
    <property type="entry name" value="FAD/NAD(P)-binding domain"/>
    <property type="match status" value="1"/>
</dbReference>
<dbReference type="InterPro" id="IPR050464">
    <property type="entry name" value="Zeta_carotene_desat/Oxidored"/>
</dbReference>
<feature type="domain" description="Amine oxidase" evidence="1">
    <location>
        <begin position="16"/>
        <end position="444"/>
    </location>
</feature>
<dbReference type="Pfam" id="PF01593">
    <property type="entry name" value="Amino_oxidase"/>
    <property type="match status" value="1"/>
</dbReference>
<evidence type="ECO:0000313" key="3">
    <source>
        <dbReference type="Proteomes" id="UP000232163"/>
    </source>
</evidence>
<keyword evidence="3" id="KW-1185">Reference proteome</keyword>
<dbReference type="Proteomes" id="UP000232163">
    <property type="component" value="Unassembled WGS sequence"/>
</dbReference>
<dbReference type="PANTHER" id="PTHR42923">
    <property type="entry name" value="PROTOPORPHYRINOGEN OXIDASE"/>
    <property type="match status" value="1"/>
</dbReference>
<dbReference type="SUPFAM" id="SSF51905">
    <property type="entry name" value="FAD/NAD(P)-binding domain"/>
    <property type="match status" value="1"/>
</dbReference>
<dbReference type="AlphaFoldDB" id="A0A2N9W0L2"/>
<dbReference type="InterPro" id="IPR036188">
    <property type="entry name" value="FAD/NAD-bd_sf"/>
</dbReference>
<dbReference type="PANTHER" id="PTHR42923:SF3">
    <property type="entry name" value="PROTOPORPHYRINOGEN OXIDASE"/>
    <property type="match status" value="1"/>
</dbReference>
<accession>A0A2N9W0L2</accession>
<comment type="caution">
    <text evidence="2">The sequence shown here is derived from an EMBL/GenBank/DDBJ whole genome shotgun (WGS) entry which is preliminary data.</text>
</comment>
<sequence>MQLEERMKVIVVGAGIAGLGAAWRLRENGAEVTLVESDSEVGGRCRTHYWQDGWRVRGAFAFVGTEDNLIEQSKALGIYKPDGLTNLTEAHEQYLLHHVKGIVRQPSFSPADILRNPLLSIGEKASLAKMLPSLAKQIGRNDPRDLTSASALDTESAYDFMKRISPNFADYILEPTMQMFCGYEKDDYSVAWLMWLMASFPWSGSWWSFKERGVGMLTYAMGQHFEKDAGCEVLLGSRVVDVTKADKVRATILQGETTRKIEADAVIFAVPAPLVPKMMPTLDDERLNFLRSVGYVGHHIVHYLFDAQMDELPPSLLLPTKDGFERVSNLHFWRKGNNRFLASGELKGAFCASTLGESEDAILDQAWDDYARVEPKIANAVFVDRHLQRNDLAICRREAGFVKRLAAFRQMPDLPGIAFAGDYMINSTVGQSHWSGLQAADNILGGSRNASGAVDRKLGVSR</sequence>
<evidence type="ECO:0000313" key="2">
    <source>
        <dbReference type="EMBL" id="PIO45280.1"/>
    </source>
</evidence>
<dbReference type="EMBL" id="MZMT01000021">
    <property type="protein sequence ID" value="PIO45280.1"/>
    <property type="molecule type" value="Genomic_DNA"/>
</dbReference>
<dbReference type="InterPro" id="IPR002937">
    <property type="entry name" value="Amino_oxidase"/>
</dbReference>